<evidence type="ECO:0000313" key="1">
    <source>
        <dbReference type="EMBL" id="AFL87385.1"/>
    </source>
</evidence>
<sequence>MLVGFWGTSHWAGLDAQTIPKTRVPTARPEVMSSEPRYEVVSVKPSQAFTGEFMARFTRDGFTARNITPVMILRLAFDLENSNDDLFLGAPKWAYTDRFDIDAKVGEEDAERYAKLTRLERNVVLQSMLAERFQLLASRGVRQGRVYLLLPAPGGVKIEESKGAGDYVGPPMIAAQGHIAGHNARLKPLVSLLTQKFGRTVIDRTELAGRYDFALDWNPGDLGGTVGDGDRPSIQTALREQLGLTLEAGTGPVEVLTVQRLEHPAAN</sequence>
<dbReference type="AlphaFoldDB" id="I3ZDR7"/>
<keyword evidence="2" id="KW-1185">Reference proteome</keyword>
<dbReference type="eggNOG" id="COG2027">
    <property type="taxonomic scope" value="Bacteria"/>
</dbReference>
<dbReference type="EMBL" id="CP003379">
    <property type="protein sequence ID" value="AFL87385.1"/>
    <property type="molecule type" value="Genomic_DNA"/>
</dbReference>
<evidence type="ECO:0000313" key="2">
    <source>
        <dbReference type="Proteomes" id="UP000006056"/>
    </source>
</evidence>
<gene>
    <name evidence="1" type="ordered locus">Terro_1064</name>
</gene>
<dbReference type="HOGENOM" id="CLU_079080_0_0_0"/>
<protein>
    <recommendedName>
        <fullName evidence="3">Soil-associated protein, TIGR03435 family</fullName>
    </recommendedName>
</protein>
<dbReference type="OrthoDB" id="113385at2"/>
<evidence type="ECO:0008006" key="3">
    <source>
        <dbReference type="Google" id="ProtNLM"/>
    </source>
</evidence>
<dbReference type="RefSeq" id="WP_014784954.1">
    <property type="nucleotide sequence ID" value="NC_018014.1"/>
</dbReference>
<dbReference type="Proteomes" id="UP000006056">
    <property type="component" value="Chromosome"/>
</dbReference>
<dbReference type="STRING" id="926566.Terro_1064"/>
<dbReference type="NCBIfam" id="TIGR03435">
    <property type="entry name" value="Soli_TIGR03435"/>
    <property type="match status" value="1"/>
</dbReference>
<proteinExistence type="predicted"/>
<organism evidence="1 2">
    <name type="scientific">Terriglobus roseus (strain DSM 18391 / NRRL B-41598 / KBS 63)</name>
    <dbReference type="NCBI Taxonomy" id="926566"/>
    <lineage>
        <taxon>Bacteria</taxon>
        <taxon>Pseudomonadati</taxon>
        <taxon>Acidobacteriota</taxon>
        <taxon>Terriglobia</taxon>
        <taxon>Terriglobales</taxon>
        <taxon>Acidobacteriaceae</taxon>
        <taxon>Terriglobus</taxon>
    </lineage>
</organism>
<accession>I3ZDR7</accession>
<dbReference type="Pfam" id="PF12543">
    <property type="entry name" value="DUF3738"/>
    <property type="match status" value="1"/>
</dbReference>
<dbReference type="KEGG" id="trs:Terro_1064"/>
<reference evidence="1 2" key="1">
    <citation type="submission" date="2012-06" db="EMBL/GenBank/DDBJ databases">
        <title>Complete genome of Terriglobus roseus DSM 18391.</title>
        <authorList>
            <consortium name="US DOE Joint Genome Institute (JGI-PGF)"/>
            <person name="Lucas S."/>
            <person name="Copeland A."/>
            <person name="Lapidus A."/>
            <person name="Glavina del Rio T."/>
            <person name="Dalin E."/>
            <person name="Tice H."/>
            <person name="Bruce D."/>
            <person name="Goodwin L."/>
            <person name="Pitluck S."/>
            <person name="Peters L."/>
            <person name="Mikhailova N."/>
            <person name="Munk A.C.C."/>
            <person name="Kyrpides N."/>
            <person name="Mavromatis K."/>
            <person name="Ivanova N."/>
            <person name="Brettin T."/>
            <person name="Detter J.C."/>
            <person name="Han C."/>
            <person name="Larimer F."/>
            <person name="Land M."/>
            <person name="Hauser L."/>
            <person name="Markowitz V."/>
            <person name="Cheng J.-F."/>
            <person name="Hugenholtz P."/>
            <person name="Woyke T."/>
            <person name="Wu D."/>
            <person name="Brambilla E."/>
            <person name="Klenk H.-P."/>
            <person name="Eisen J.A."/>
        </authorList>
    </citation>
    <scope>NUCLEOTIDE SEQUENCE [LARGE SCALE GENOMIC DNA]</scope>
    <source>
        <strain evidence="2">DSM 18391 / NRRL B-41598 / KBS 63</strain>
    </source>
</reference>
<dbReference type="InterPro" id="IPR017801">
    <property type="entry name" value="DUF3738"/>
</dbReference>
<name>I3ZDR7_TERRK</name>